<evidence type="ECO:0000313" key="7">
    <source>
        <dbReference type="Proteomes" id="UP000307768"/>
    </source>
</evidence>
<dbReference type="OrthoDB" id="4567939at2"/>
<organism evidence="6 7">
    <name type="scientific">Mumia zhuanghuii</name>
    <dbReference type="NCBI Taxonomy" id="2585211"/>
    <lineage>
        <taxon>Bacteria</taxon>
        <taxon>Bacillati</taxon>
        <taxon>Actinomycetota</taxon>
        <taxon>Actinomycetes</taxon>
        <taxon>Propionibacteriales</taxon>
        <taxon>Nocardioidaceae</taxon>
        <taxon>Mumia</taxon>
    </lineage>
</organism>
<dbReference type="PANTHER" id="PTHR47506:SF3">
    <property type="entry name" value="HTH-TYPE TRANSCRIPTIONAL REGULATOR LMRA"/>
    <property type="match status" value="1"/>
</dbReference>
<dbReference type="GO" id="GO:0003677">
    <property type="term" value="F:DNA binding"/>
    <property type="evidence" value="ECO:0007669"/>
    <property type="project" value="UniProtKB-UniRule"/>
</dbReference>
<name>A0A5Q6RP57_9ACTN</name>
<sequence>MKDARSTMVAGAASMIGRRGVGATSVRELAKHTGAPLGSTYHYFPGGKDQLVAEAVTWVSDRIEVLLGDSASALDAFDAFVESWRRLLRSTDFHASCPVLAVATEAPDLGESGESVASQAFARWHGLITARLEGDGIAADDARALAWTIIAGAEGAVVLARSQRSTEPLDAVAARLRSVVADAVDAVA</sequence>
<dbReference type="InterPro" id="IPR009057">
    <property type="entry name" value="Homeodomain-like_sf"/>
</dbReference>
<evidence type="ECO:0000256" key="1">
    <source>
        <dbReference type="ARBA" id="ARBA00023015"/>
    </source>
</evidence>
<keyword evidence="1" id="KW-0805">Transcription regulation</keyword>
<comment type="caution">
    <text evidence="6">The sequence shown here is derived from an EMBL/GenBank/DDBJ whole genome shotgun (WGS) entry which is preliminary data.</text>
</comment>
<protein>
    <submittedName>
        <fullName evidence="6">TetR/AcrR family transcriptional regulator</fullName>
    </submittedName>
</protein>
<dbReference type="Pfam" id="PF21993">
    <property type="entry name" value="TetR_C_13_2"/>
    <property type="match status" value="1"/>
</dbReference>
<evidence type="ECO:0000259" key="5">
    <source>
        <dbReference type="PROSITE" id="PS50977"/>
    </source>
</evidence>
<dbReference type="InterPro" id="IPR001647">
    <property type="entry name" value="HTH_TetR"/>
</dbReference>
<dbReference type="SUPFAM" id="SSF48498">
    <property type="entry name" value="Tetracyclin repressor-like, C-terminal domain"/>
    <property type="match status" value="1"/>
</dbReference>
<evidence type="ECO:0000256" key="2">
    <source>
        <dbReference type="ARBA" id="ARBA00023125"/>
    </source>
</evidence>
<dbReference type="Gene3D" id="1.10.357.10">
    <property type="entry name" value="Tetracycline Repressor, domain 2"/>
    <property type="match status" value="1"/>
</dbReference>
<keyword evidence="2 4" id="KW-0238">DNA-binding</keyword>
<dbReference type="Pfam" id="PF00440">
    <property type="entry name" value="TetR_N"/>
    <property type="match status" value="1"/>
</dbReference>
<dbReference type="SUPFAM" id="SSF46689">
    <property type="entry name" value="Homeodomain-like"/>
    <property type="match status" value="1"/>
</dbReference>
<dbReference type="Proteomes" id="UP000307768">
    <property type="component" value="Unassembled WGS sequence"/>
</dbReference>
<dbReference type="PROSITE" id="PS50977">
    <property type="entry name" value="HTH_TETR_2"/>
    <property type="match status" value="1"/>
</dbReference>
<gene>
    <name evidence="6" type="ORF">FE697_018305</name>
</gene>
<dbReference type="PANTHER" id="PTHR47506">
    <property type="entry name" value="TRANSCRIPTIONAL REGULATORY PROTEIN"/>
    <property type="match status" value="1"/>
</dbReference>
<dbReference type="EMBL" id="VDFQ02000006">
    <property type="protein sequence ID" value="KAA1419858.1"/>
    <property type="molecule type" value="Genomic_DNA"/>
</dbReference>
<dbReference type="AlphaFoldDB" id="A0A5Q6RP57"/>
<dbReference type="RefSeq" id="WP_149771081.1">
    <property type="nucleotide sequence ID" value="NZ_VDFQ02000006.1"/>
</dbReference>
<dbReference type="InterPro" id="IPR036271">
    <property type="entry name" value="Tet_transcr_reg_TetR-rel_C_sf"/>
</dbReference>
<evidence type="ECO:0000256" key="3">
    <source>
        <dbReference type="ARBA" id="ARBA00023163"/>
    </source>
</evidence>
<evidence type="ECO:0000313" key="6">
    <source>
        <dbReference type="EMBL" id="KAA1419858.1"/>
    </source>
</evidence>
<evidence type="ECO:0000256" key="4">
    <source>
        <dbReference type="PROSITE-ProRule" id="PRU00335"/>
    </source>
</evidence>
<keyword evidence="3" id="KW-0804">Transcription</keyword>
<feature type="DNA-binding region" description="H-T-H motif" evidence="4">
    <location>
        <begin position="25"/>
        <end position="44"/>
    </location>
</feature>
<accession>A0A5Q6RP57</accession>
<dbReference type="InterPro" id="IPR054156">
    <property type="entry name" value="YxaF_TetR_C"/>
</dbReference>
<feature type="domain" description="HTH tetR-type" evidence="5">
    <location>
        <begin position="2"/>
        <end position="62"/>
    </location>
</feature>
<reference evidence="6 7" key="1">
    <citation type="submission" date="2019-09" db="EMBL/GenBank/DDBJ databases">
        <title>Mumia zhuanghuii sp. nov. isolated from the intestinal contents of plateau pika (Ochotona curzoniae) in the Qinghai-Tibet plateau of China.</title>
        <authorList>
            <person name="Tian Z."/>
        </authorList>
    </citation>
    <scope>NUCLEOTIDE SEQUENCE [LARGE SCALE GENOMIC DNA]</scope>
    <source>
        <strain evidence="7">350</strain>
    </source>
</reference>
<proteinExistence type="predicted"/>